<accession>A0A7C3SQQ0</accession>
<dbReference type="PROSITE" id="PS51273">
    <property type="entry name" value="GATASE_TYPE_1"/>
    <property type="match status" value="1"/>
</dbReference>
<gene>
    <name evidence="1" type="ORF">ENV35_03385</name>
</gene>
<dbReference type="GO" id="GO:0005829">
    <property type="term" value="C:cytosol"/>
    <property type="evidence" value="ECO:0007669"/>
    <property type="project" value="TreeGrafter"/>
</dbReference>
<reference evidence="1" key="1">
    <citation type="journal article" date="2020" name="mSystems">
        <title>Genome- and Community-Level Interaction Insights into Carbon Utilization and Element Cycling Functions of Hydrothermarchaeota in Hydrothermal Sediment.</title>
        <authorList>
            <person name="Zhou Z."/>
            <person name="Liu Y."/>
            <person name="Xu W."/>
            <person name="Pan J."/>
            <person name="Luo Z.H."/>
            <person name="Li M."/>
        </authorList>
    </citation>
    <scope>NUCLEOTIDE SEQUENCE [LARGE SCALE GENOMIC DNA]</scope>
    <source>
        <strain evidence="1">SpSt-751</strain>
    </source>
</reference>
<dbReference type="CDD" id="cd01745">
    <property type="entry name" value="GATase1_2"/>
    <property type="match status" value="1"/>
</dbReference>
<dbReference type="PANTHER" id="PTHR43235">
    <property type="entry name" value="GLUTAMINE AMIDOTRANSFERASE PB2B2.05-RELATED"/>
    <property type="match status" value="1"/>
</dbReference>
<dbReference type="SUPFAM" id="SSF52317">
    <property type="entry name" value="Class I glutamine amidotransferase-like"/>
    <property type="match status" value="1"/>
</dbReference>
<proteinExistence type="predicted"/>
<dbReference type="PANTHER" id="PTHR43235:SF1">
    <property type="entry name" value="GLUTAMINE AMIDOTRANSFERASE PB2B2.05-RELATED"/>
    <property type="match status" value="1"/>
</dbReference>
<name>A0A7C3SQQ0_9BACT</name>
<keyword evidence="1" id="KW-0378">Hydrolase</keyword>
<evidence type="ECO:0000313" key="1">
    <source>
        <dbReference type="EMBL" id="HGB30902.1"/>
    </source>
</evidence>
<comment type="caution">
    <text evidence="1">The sequence shown here is derived from an EMBL/GenBank/DDBJ whole genome shotgun (WGS) entry which is preliminary data.</text>
</comment>
<dbReference type="InterPro" id="IPR044668">
    <property type="entry name" value="PuuD-like"/>
</dbReference>
<dbReference type="EMBL" id="DTGA01000086">
    <property type="protein sequence ID" value="HGB30902.1"/>
    <property type="molecule type" value="Genomic_DNA"/>
</dbReference>
<organism evidence="1">
    <name type="scientific">Dictyoglomus turgidum</name>
    <dbReference type="NCBI Taxonomy" id="513050"/>
    <lineage>
        <taxon>Bacteria</taxon>
        <taxon>Pseudomonadati</taxon>
        <taxon>Dictyoglomota</taxon>
        <taxon>Dictyoglomia</taxon>
        <taxon>Dictyoglomales</taxon>
        <taxon>Dictyoglomaceae</taxon>
        <taxon>Dictyoglomus</taxon>
    </lineage>
</organism>
<dbReference type="InterPro" id="IPR029062">
    <property type="entry name" value="Class_I_gatase-like"/>
</dbReference>
<sequence>MRKVALSWYKGNINYINKLKEFDIPYIVLSPEEDINWEIIGGIIFIGGEDIHPSFYNEKIQEDNLEINIERDKFEFELLDIAFNKKLPILGICRGCQLINVYFKGNLYQDLIRYKRENIIKEIHWRVDEKDSYHEIDLNKDSFLYKILGKEKTIVNSSHHQAIKRLGDNLKISAKFLDNGLEIIEGIEHKNYPFLLGVQWHPERLNNEDTEKLFKLFHYLLL</sequence>
<dbReference type="Gene3D" id="3.40.50.880">
    <property type="match status" value="1"/>
</dbReference>
<dbReference type="InterPro" id="IPR011697">
    <property type="entry name" value="Peptidase_C26"/>
</dbReference>
<dbReference type="GO" id="GO:0016811">
    <property type="term" value="F:hydrolase activity, acting on carbon-nitrogen (but not peptide) bonds, in linear amides"/>
    <property type="evidence" value="ECO:0007669"/>
    <property type="project" value="InterPro"/>
</dbReference>
<dbReference type="Pfam" id="PF07722">
    <property type="entry name" value="Peptidase_C26"/>
    <property type="match status" value="1"/>
</dbReference>
<dbReference type="AlphaFoldDB" id="A0A7C3SQQ0"/>
<protein>
    <submittedName>
        <fullName evidence="1">Gamma-glutamyl-gamma-aminobutyrate hydrolase family protein</fullName>
    </submittedName>
</protein>